<sequence>MLGKLMKAEAGPKPLLLPQLYVDLDVLYRGRGSSGVVTILGQHLIISRQLCLAGFEQAQLARVRQGHAALVRIDGQAKAGGAWIADGQDYEALRNALQVYERQLCVAPPAEVQIAQATMASMLAARKQNPAGQKAACAR</sequence>
<dbReference type="EMBL" id="JAYLVJ010000005">
    <property type="protein sequence ID" value="MEO1753465.1"/>
    <property type="molecule type" value="Genomic_DNA"/>
</dbReference>
<keyword evidence="2" id="KW-1185">Reference proteome</keyword>
<proteinExistence type="predicted"/>
<evidence type="ECO:0008006" key="3">
    <source>
        <dbReference type="Google" id="ProtNLM"/>
    </source>
</evidence>
<protein>
    <recommendedName>
        <fullName evidence="3">Fis family transcriptional regulator</fullName>
    </recommendedName>
</protein>
<comment type="caution">
    <text evidence="1">The sequence shown here is derived from an EMBL/GenBank/DDBJ whole genome shotgun (WGS) entry which is preliminary data.</text>
</comment>
<name>A0ABV0DQU2_9BURK</name>
<gene>
    <name evidence="1" type="ORF">VOI32_05960</name>
</gene>
<accession>A0ABV0DQU2</accession>
<reference evidence="1 2" key="1">
    <citation type="submission" date="2024-01" db="EMBL/GenBank/DDBJ databases">
        <title>The diversity of rhizobia nodulating Mimosa spp. in eleven states of Brazil covering several biomes is determined by host plant, location, and edaphic factors.</title>
        <authorList>
            <person name="Rouws L."/>
            <person name="Barauna A."/>
            <person name="Beukes C."/>
            <person name="De Faria S.M."/>
            <person name="Gross E."/>
            <person name="Dos Reis Junior F.B."/>
            <person name="Simon M."/>
            <person name="Maluk M."/>
            <person name="Odee D.W."/>
            <person name="Kenicer G."/>
            <person name="Young J.P.W."/>
            <person name="Reis V.M."/>
            <person name="Zilli J."/>
            <person name="James E.K."/>
        </authorList>
    </citation>
    <scope>NUCLEOTIDE SEQUENCE [LARGE SCALE GENOMIC DNA]</scope>
    <source>
        <strain evidence="1 2">JHI1651</strain>
    </source>
</reference>
<dbReference type="RefSeq" id="WP_252670905.1">
    <property type="nucleotide sequence ID" value="NZ_JAKUCO010000005.1"/>
</dbReference>
<evidence type="ECO:0000313" key="2">
    <source>
        <dbReference type="Proteomes" id="UP001462961"/>
    </source>
</evidence>
<organism evidence="1 2">
    <name type="scientific">Paraburkholderia caribensis</name>
    <dbReference type="NCBI Taxonomy" id="75105"/>
    <lineage>
        <taxon>Bacteria</taxon>
        <taxon>Pseudomonadati</taxon>
        <taxon>Pseudomonadota</taxon>
        <taxon>Betaproteobacteria</taxon>
        <taxon>Burkholderiales</taxon>
        <taxon>Burkholderiaceae</taxon>
        <taxon>Paraburkholderia</taxon>
    </lineage>
</organism>
<dbReference type="Proteomes" id="UP001462961">
    <property type="component" value="Unassembled WGS sequence"/>
</dbReference>
<evidence type="ECO:0000313" key="1">
    <source>
        <dbReference type="EMBL" id="MEO1753465.1"/>
    </source>
</evidence>